<proteinExistence type="predicted"/>
<keyword evidence="2" id="KW-1133">Transmembrane helix</keyword>
<dbReference type="EMBL" id="CAVMBE010000004">
    <property type="protein sequence ID" value="CAK3817075.1"/>
    <property type="molecule type" value="Genomic_DNA"/>
</dbReference>
<keyword evidence="2" id="KW-0472">Membrane</keyword>
<name>A0AAI8YSD7_9PEZI</name>
<dbReference type="Proteomes" id="UP001296104">
    <property type="component" value="Unassembled WGS sequence"/>
</dbReference>
<sequence>MAAEQEQKEQSFNANSELEKQDAQPPPYALPTRDYQQAIPTIANERDGDFSEEAGWKQLLVHVLIFLPAAPGFYFIILHLFFCVELNQDQKVFLQWSWSWFG</sequence>
<reference evidence="3" key="1">
    <citation type="submission" date="2023-11" db="EMBL/GenBank/DDBJ databases">
        <authorList>
            <person name="Alioto T."/>
            <person name="Alioto T."/>
            <person name="Gomez Garrido J."/>
        </authorList>
    </citation>
    <scope>NUCLEOTIDE SEQUENCE</scope>
</reference>
<organism evidence="3 4">
    <name type="scientific">Lecanosticta acicola</name>
    <dbReference type="NCBI Taxonomy" id="111012"/>
    <lineage>
        <taxon>Eukaryota</taxon>
        <taxon>Fungi</taxon>
        <taxon>Dikarya</taxon>
        <taxon>Ascomycota</taxon>
        <taxon>Pezizomycotina</taxon>
        <taxon>Dothideomycetes</taxon>
        <taxon>Dothideomycetidae</taxon>
        <taxon>Mycosphaerellales</taxon>
        <taxon>Mycosphaerellaceae</taxon>
        <taxon>Lecanosticta</taxon>
    </lineage>
</organism>
<comment type="caution">
    <text evidence="3">The sequence shown here is derived from an EMBL/GenBank/DDBJ whole genome shotgun (WGS) entry which is preliminary data.</text>
</comment>
<evidence type="ECO:0000313" key="4">
    <source>
        <dbReference type="Proteomes" id="UP001296104"/>
    </source>
</evidence>
<dbReference type="AlphaFoldDB" id="A0AAI8YSD7"/>
<feature type="region of interest" description="Disordered" evidence="1">
    <location>
        <begin position="1"/>
        <end position="32"/>
    </location>
</feature>
<evidence type="ECO:0000313" key="3">
    <source>
        <dbReference type="EMBL" id="CAK3817075.1"/>
    </source>
</evidence>
<accession>A0AAI8YSD7</accession>
<keyword evidence="4" id="KW-1185">Reference proteome</keyword>
<protein>
    <submittedName>
        <fullName evidence="3">Uncharacterized protein</fullName>
    </submittedName>
</protein>
<evidence type="ECO:0000256" key="1">
    <source>
        <dbReference type="SAM" id="MobiDB-lite"/>
    </source>
</evidence>
<gene>
    <name evidence="3" type="ORF">LECACI_7A001119</name>
</gene>
<evidence type="ECO:0000256" key="2">
    <source>
        <dbReference type="SAM" id="Phobius"/>
    </source>
</evidence>
<keyword evidence="2" id="KW-0812">Transmembrane</keyword>
<feature type="transmembrane region" description="Helical" evidence="2">
    <location>
        <begin position="59"/>
        <end position="84"/>
    </location>
</feature>